<dbReference type="InterPro" id="IPR056002">
    <property type="entry name" value="DUF7580"/>
</dbReference>
<accession>A0AAN6YGW0</accession>
<dbReference type="Proteomes" id="UP001301769">
    <property type="component" value="Unassembled WGS sequence"/>
</dbReference>
<evidence type="ECO:0000313" key="2">
    <source>
        <dbReference type="EMBL" id="KAK4218909.1"/>
    </source>
</evidence>
<dbReference type="PROSITE" id="PS50011">
    <property type="entry name" value="PROTEIN_KINASE_DOM"/>
    <property type="match status" value="2"/>
</dbReference>
<dbReference type="AlphaFoldDB" id="A0AAN6YGW0"/>
<dbReference type="PANTHER" id="PTHR37542">
    <property type="entry name" value="HELO DOMAIN-CONTAINING PROTEIN-RELATED"/>
    <property type="match status" value="1"/>
</dbReference>
<dbReference type="Gene3D" id="1.10.510.10">
    <property type="entry name" value="Transferase(Phosphotransferase) domain 1"/>
    <property type="match status" value="2"/>
</dbReference>
<feature type="domain" description="Protein kinase" evidence="1">
    <location>
        <begin position="741"/>
        <end position="1043"/>
    </location>
</feature>
<proteinExistence type="predicted"/>
<dbReference type="EMBL" id="MU858050">
    <property type="protein sequence ID" value="KAK4218909.1"/>
    <property type="molecule type" value="Genomic_DNA"/>
</dbReference>
<dbReference type="InterPro" id="IPR011009">
    <property type="entry name" value="Kinase-like_dom_sf"/>
</dbReference>
<gene>
    <name evidence="2" type="ORF">QBC37DRAFT_164695</name>
</gene>
<keyword evidence="3" id="KW-1185">Reference proteome</keyword>
<protein>
    <recommendedName>
        <fullName evidence="1">Protein kinase domain-containing protein</fullName>
    </recommendedName>
</protein>
<reference evidence="2" key="2">
    <citation type="submission" date="2023-05" db="EMBL/GenBank/DDBJ databases">
        <authorList>
            <consortium name="Lawrence Berkeley National Laboratory"/>
            <person name="Steindorff A."/>
            <person name="Hensen N."/>
            <person name="Bonometti L."/>
            <person name="Westerberg I."/>
            <person name="Brannstrom I.O."/>
            <person name="Guillou S."/>
            <person name="Cros-Aarteil S."/>
            <person name="Calhoun S."/>
            <person name="Haridas S."/>
            <person name="Kuo A."/>
            <person name="Mondo S."/>
            <person name="Pangilinan J."/>
            <person name="Riley R."/>
            <person name="Labutti K."/>
            <person name="Andreopoulos B."/>
            <person name="Lipzen A."/>
            <person name="Chen C."/>
            <person name="Yanf M."/>
            <person name="Daum C."/>
            <person name="Ng V."/>
            <person name="Clum A."/>
            <person name="Ohm R."/>
            <person name="Martin F."/>
            <person name="Silar P."/>
            <person name="Natvig D."/>
            <person name="Lalanne C."/>
            <person name="Gautier V."/>
            <person name="Ament-Velasquez S.L."/>
            <person name="Kruys A."/>
            <person name="Hutchinson M.I."/>
            <person name="Powell A.J."/>
            <person name="Barry K."/>
            <person name="Miller A.N."/>
            <person name="Grigoriev I.V."/>
            <person name="Debuchy R."/>
            <person name="Gladieux P."/>
            <person name="Thoren M.H."/>
            <person name="Johannesson H."/>
        </authorList>
    </citation>
    <scope>NUCLEOTIDE SEQUENCE</scope>
    <source>
        <strain evidence="2">PSN293</strain>
    </source>
</reference>
<dbReference type="PANTHER" id="PTHR37542:SF3">
    <property type="entry name" value="PRION-INHIBITION AND PROPAGATION HELO DOMAIN-CONTAINING PROTEIN"/>
    <property type="match status" value="1"/>
</dbReference>
<name>A0AAN6YGW0_9PEZI</name>
<reference evidence="2" key="1">
    <citation type="journal article" date="2023" name="Mol. Phylogenet. Evol.">
        <title>Genome-scale phylogeny and comparative genomics of the fungal order Sordariales.</title>
        <authorList>
            <person name="Hensen N."/>
            <person name="Bonometti L."/>
            <person name="Westerberg I."/>
            <person name="Brannstrom I.O."/>
            <person name="Guillou S."/>
            <person name="Cros-Aarteil S."/>
            <person name="Calhoun S."/>
            <person name="Haridas S."/>
            <person name="Kuo A."/>
            <person name="Mondo S."/>
            <person name="Pangilinan J."/>
            <person name="Riley R."/>
            <person name="LaButti K."/>
            <person name="Andreopoulos B."/>
            <person name="Lipzen A."/>
            <person name="Chen C."/>
            <person name="Yan M."/>
            <person name="Daum C."/>
            <person name="Ng V."/>
            <person name="Clum A."/>
            <person name="Steindorff A."/>
            <person name="Ohm R.A."/>
            <person name="Martin F."/>
            <person name="Silar P."/>
            <person name="Natvig D.O."/>
            <person name="Lalanne C."/>
            <person name="Gautier V."/>
            <person name="Ament-Velasquez S.L."/>
            <person name="Kruys A."/>
            <person name="Hutchinson M.I."/>
            <person name="Powell A.J."/>
            <person name="Barry K."/>
            <person name="Miller A.N."/>
            <person name="Grigoriev I.V."/>
            <person name="Debuchy R."/>
            <person name="Gladieux P."/>
            <person name="Hiltunen Thoren M."/>
            <person name="Johannesson H."/>
        </authorList>
    </citation>
    <scope>NUCLEOTIDE SEQUENCE</scope>
    <source>
        <strain evidence="2">PSN293</strain>
    </source>
</reference>
<dbReference type="GO" id="GO:0004672">
    <property type="term" value="F:protein kinase activity"/>
    <property type="evidence" value="ECO:0007669"/>
    <property type="project" value="InterPro"/>
</dbReference>
<dbReference type="Pfam" id="PF00069">
    <property type="entry name" value="Pkinase"/>
    <property type="match status" value="1"/>
</dbReference>
<dbReference type="SUPFAM" id="SSF56112">
    <property type="entry name" value="Protein kinase-like (PK-like)"/>
    <property type="match status" value="2"/>
</dbReference>
<evidence type="ECO:0000313" key="3">
    <source>
        <dbReference type="Proteomes" id="UP001301769"/>
    </source>
</evidence>
<dbReference type="CDD" id="cd00180">
    <property type="entry name" value="PKc"/>
    <property type="match status" value="1"/>
</dbReference>
<comment type="caution">
    <text evidence="2">The sequence shown here is derived from an EMBL/GenBank/DDBJ whole genome shotgun (WGS) entry which is preliminary data.</text>
</comment>
<feature type="domain" description="Protein kinase" evidence="1">
    <location>
        <begin position="226"/>
        <end position="539"/>
    </location>
</feature>
<organism evidence="2 3">
    <name type="scientific">Rhypophila decipiens</name>
    <dbReference type="NCBI Taxonomy" id="261697"/>
    <lineage>
        <taxon>Eukaryota</taxon>
        <taxon>Fungi</taxon>
        <taxon>Dikarya</taxon>
        <taxon>Ascomycota</taxon>
        <taxon>Pezizomycotina</taxon>
        <taxon>Sordariomycetes</taxon>
        <taxon>Sordariomycetidae</taxon>
        <taxon>Sordariales</taxon>
        <taxon>Naviculisporaceae</taxon>
        <taxon>Rhypophila</taxon>
    </lineage>
</organism>
<dbReference type="GO" id="GO:0005524">
    <property type="term" value="F:ATP binding"/>
    <property type="evidence" value="ECO:0007669"/>
    <property type="project" value="InterPro"/>
</dbReference>
<evidence type="ECO:0000259" key="1">
    <source>
        <dbReference type="PROSITE" id="PS50011"/>
    </source>
</evidence>
<sequence>MDARRAEYRTVGRYRGVPFQLIWRASQNCTFGSPTIQTQQRPDRHSAACALNFPSSTFLSCAGQLSKNLARLIRHPSIIIVMSVLDKLRDRLKRCRIEDASQPGRHFVPKGALVEALQRRDIEQALAQPAFDIPLHAREDDCHIVVESGLVVFATVVSAGLFGCLHRLLEQDVLDQTLPVTDDKLEAIVGEEDAAIFAQEQWIFLPVRLDYHRLGRQLRGKPVFPYTEMQLLSSGGRCSRVYKVKIHPEYNRLLRGSGEKETTTFILKQIYPQPQPKSKRTESELLHYLRSLKHENIVELLTSYWLDDVPNLIFRCADCDLGDFLQRPRPPSLAKPRQILNALHGLACGLRHLHDFRLQVTTEHDHSSLSLQGCHHDLKPQNVLVQGSTFILSDFGLSRLKAIEEDSKTPWQYAAREYGAPECRNPETFEVGRVGRASDVWSLGCIALEVLTFIRDGPEGVKDFRTRRRFDGPETTTFSYHHDGNPSPDVEAQIAAIAQPAKDTVQAFSTPFLQDMFSLEVLERPVMTVVEPRFGHAAIRTALASLLASVEARVASPRDSKKRTNVFHAQKSLEVFRLKSWAMALDFLPLDENFISQETANESSRDVRSLPSFREIYQLLDNADFSISDQAIRSSQDTTLHDDLDGGIDDDLVPELHQLNNRLHRLLSKTESAKADQLFPRLLRSIGDDESLLRAIGEEASSRGSSDSQSVALLAAMRYMTSLLHKNADRPTARIDPAQITVDDQPPNDSKVGPLVYLYHLDHNNAVKVHVEKVSYGHQWINAVPNSQEFIKGGEKLFERFDQLSAFLRDTGSQRPRELRILSCIGAYHWPEKSHFGLVFQLPNPEEHLVTLHKLIDLRKSRTHPPPSVDEKQRLAYAVAATLMWLHAAKWLHKNLNPHNVVFSLHSWTDFRGVKYEEPFLIGFDYTRPDGIDQYTEGPDKSMRAEYQHPAYRSRSASAFKTSFDYYALGLILLEVGLWAPLSGVYSRNLEASPEELTKLYQIECAKKLDKAMPSRYANAVKECLQMTGQDELKEEMIFHTRVMTVLTELARQAC</sequence>
<dbReference type="Pfam" id="PF24476">
    <property type="entry name" value="DUF7580"/>
    <property type="match status" value="1"/>
</dbReference>
<dbReference type="InterPro" id="IPR000719">
    <property type="entry name" value="Prot_kinase_dom"/>
</dbReference>
<dbReference type="SMART" id="SM00220">
    <property type="entry name" value="S_TKc"/>
    <property type="match status" value="1"/>
</dbReference>